<feature type="compositionally biased region" description="Pro residues" evidence="1">
    <location>
        <begin position="18"/>
        <end position="38"/>
    </location>
</feature>
<sequence length="144" mass="14975">MAFRNGGHIITHLLGPSAPRPLGPSAPRPPGPSAPLPLPCDLFASLKVTPPLGPSAPRPPGPSAPPLPLSRSIVSARLIFSTLHMSIIGLLSVAVHVRDTITQSQISHCIGLESGERNKLLVGFGSCREFVSPGETGDETEAVQ</sequence>
<dbReference type="EMBL" id="CADEAL010000634">
    <property type="protein sequence ID" value="CAB1423082.1"/>
    <property type="molecule type" value="Genomic_DNA"/>
</dbReference>
<organism evidence="2 3">
    <name type="scientific">Pleuronectes platessa</name>
    <name type="common">European plaice</name>
    <dbReference type="NCBI Taxonomy" id="8262"/>
    <lineage>
        <taxon>Eukaryota</taxon>
        <taxon>Metazoa</taxon>
        <taxon>Chordata</taxon>
        <taxon>Craniata</taxon>
        <taxon>Vertebrata</taxon>
        <taxon>Euteleostomi</taxon>
        <taxon>Actinopterygii</taxon>
        <taxon>Neopterygii</taxon>
        <taxon>Teleostei</taxon>
        <taxon>Neoteleostei</taxon>
        <taxon>Acanthomorphata</taxon>
        <taxon>Carangaria</taxon>
        <taxon>Pleuronectiformes</taxon>
        <taxon>Pleuronectoidei</taxon>
        <taxon>Pleuronectidae</taxon>
        <taxon>Pleuronectes</taxon>
    </lineage>
</organism>
<gene>
    <name evidence="2" type="ORF">PLEPLA_LOCUS11000</name>
</gene>
<protein>
    <submittedName>
        <fullName evidence="2">Uncharacterized protein</fullName>
    </submittedName>
</protein>
<keyword evidence="3" id="KW-1185">Reference proteome</keyword>
<evidence type="ECO:0000256" key="1">
    <source>
        <dbReference type="SAM" id="MobiDB-lite"/>
    </source>
</evidence>
<evidence type="ECO:0000313" key="3">
    <source>
        <dbReference type="Proteomes" id="UP001153269"/>
    </source>
</evidence>
<dbReference type="AlphaFoldDB" id="A0A9N7U2F5"/>
<proteinExistence type="predicted"/>
<reference evidence="2" key="1">
    <citation type="submission" date="2020-03" db="EMBL/GenBank/DDBJ databases">
        <authorList>
            <person name="Weist P."/>
        </authorList>
    </citation>
    <scope>NUCLEOTIDE SEQUENCE</scope>
</reference>
<name>A0A9N7U2F5_PLEPL</name>
<accession>A0A9N7U2F5</accession>
<comment type="caution">
    <text evidence="2">The sequence shown here is derived from an EMBL/GenBank/DDBJ whole genome shotgun (WGS) entry which is preliminary data.</text>
</comment>
<dbReference type="Proteomes" id="UP001153269">
    <property type="component" value="Unassembled WGS sequence"/>
</dbReference>
<feature type="region of interest" description="Disordered" evidence="1">
    <location>
        <begin position="14"/>
        <end position="38"/>
    </location>
</feature>
<evidence type="ECO:0000313" key="2">
    <source>
        <dbReference type="EMBL" id="CAB1423082.1"/>
    </source>
</evidence>